<dbReference type="Proteomes" id="UP000254168">
    <property type="component" value="Unassembled WGS sequence"/>
</dbReference>
<protein>
    <submittedName>
        <fullName evidence="1">Uncharacterized protein</fullName>
    </submittedName>
</protein>
<dbReference type="EMBL" id="UIHB01000007">
    <property type="protein sequence ID" value="SUZ29930.1"/>
    <property type="molecule type" value="Genomic_DNA"/>
</dbReference>
<organism evidence="1 2">
    <name type="scientific">Xanthomonas euroxanthea</name>
    <dbReference type="NCBI Taxonomy" id="2259622"/>
    <lineage>
        <taxon>Bacteria</taxon>
        <taxon>Pseudomonadati</taxon>
        <taxon>Pseudomonadota</taxon>
        <taxon>Gammaproteobacteria</taxon>
        <taxon>Lysobacterales</taxon>
        <taxon>Lysobacteraceae</taxon>
        <taxon>Xanthomonas</taxon>
    </lineage>
</organism>
<accession>A0AA46CBA2</accession>
<name>A0AA46CBA2_9XANT</name>
<evidence type="ECO:0000313" key="2">
    <source>
        <dbReference type="Proteomes" id="UP000254168"/>
    </source>
</evidence>
<sequence length="29" mass="3008">MNIKASLGAYDAAKAGIRKGAEQLVKGMD</sequence>
<reference evidence="1 2" key="1">
    <citation type="submission" date="2018-06" db="EMBL/GenBank/DDBJ databases">
        <authorList>
            <person name="Pothier F. J."/>
        </authorList>
    </citation>
    <scope>NUCLEOTIDE SEQUENCE [LARGE SCALE GENOMIC DNA]</scope>
    <source>
        <strain evidence="1 2">CPBF 424</strain>
    </source>
</reference>
<gene>
    <name evidence="1" type="ORF">CPBF424_37790</name>
</gene>
<dbReference type="AlphaFoldDB" id="A0AA46CBA2"/>
<keyword evidence="2" id="KW-1185">Reference proteome</keyword>
<evidence type="ECO:0000313" key="1">
    <source>
        <dbReference type="EMBL" id="SUZ29930.1"/>
    </source>
</evidence>
<comment type="caution">
    <text evidence="1">The sequence shown here is derived from an EMBL/GenBank/DDBJ whole genome shotgun (WGS) entry which is preliminary data.</text>
</comment>
<proteinExistence type="predicted"/>